<dbReference type="PIRSF" id="PIRSF006431">
    <property type="entry name" value="Pept_S33"/>
    <property type="match status" value="1"/>
</dbReference>
<protein>
    <recommendedName>
        <fullName evidence="5 11">Proline iminopeptidase</fullName>
        <shortName evidence="11">PIP</shortName>
        <ecNumber evidence="4 11">3.4.11.5</ecNumber>
    </recommendedName>
    <alternativeName>
        <fullName evidence="10 11">Prolyl aminopeptidase</fullName>
    </alternativeName>
</protein>
<evidence type="ECO:0000313" key="14">
    <source>
        <dbReference type="EMBL" id="MEE2527220.1"/>
    </source>
</evidence>
<evidence type="ECO:0000256" key="9">
    <source>
        <dbReference type="ARBA" id="ARBA00022801"/>
    </source>
</evidence>
<evidence type="ECO:0000256" key="6">
    <source>
        <dbReference type="ARBA" id="ARBA00022438"/>
    </source>
</evidence>
<evidence type="ECO:0000256" key="10">
    <source>
        <dbReference type="ARBA" id="ARBA00029605"/>
    </source>
</evidence>
<evidence type="ECO:0000256" key="1">
    <source>
        <dbReference type="ARBA" id="ARBA00001585"/>
    </source>
</evidence>
<dbReference type="InterPro" id="IPR000073">
    <property type="entry name" value="AB_hydrolase_1"/>
</dbReference>
<evidence type="ECO:0000256" key="7">
    <source>
        <dbReference type="ARBA" id="ARBA00022490"/>
    </source>
</evidence>
<dbReference type="Gene3D" id="3.40.50.1820">
    <property type="entry name" value="alpha/beta hydrolase"/>
    <property type="match status" value="1"/>
</dbReference>
<comment type="caution">
    <text evidence="14">The sequence shown here is derived from an EMBL/GenBank/DDBJ whole genome shotgun (WGS) entry which is preliminary data.</text>
</comment>
<keyword evidence="7 11" id="KW-0963">Cytoplasm</keyword>
<dbReference type="Pfam" id="PF00561">
    <property type="entry name" value="Abhydrolase_1"/>
    <property type="match status" value="1"/>
</dbReference>
<feature type="domain" description="AB hydrolase-1" evidence="13">
    <location>
        <begin position="35"/>
        <end position="317"/>
    </location>
</feature>
<dbReference type="GO" id="GO:0004177">
    <property type="term" value="F:aminopeptidase activity"/>
    <property type="evidence" value="ECO:0007669"/>
    <property type="project" value="UniProtKB-KW"/>
</dbReference>
<keyword evidence="8 11" id="KW-0645">Protease</keyword>
<dbReference type="PANTHER" id="PTHR43722:SF1">
    <property type="entry name" value="PROLINE IMINOPEPTIDASE"/>
    <property type="match status" value="1"/>
</dbReference>
<dbReference type="PANTHER" id="PTHR43722">
    <property type="entry name" value="PROLINE IMINOPEPTIDASE"/>
    <property type="match status" value="1"/>
</dbReference>
<reference evidence="14 15" key="1">
    <citation type="submission" date="2024-01" db="EMBL/GenBank/DDBJ databases">
        <title>Hyphobacterium bacterium isolated from marine sediment.</title>
        <authorList>
            <person name="Zhao S."/>
        </authorList>
    </citation>
    <scope>NUCLEOTIDE SEQUENCE [LARGE SCALE GENOMIC DNA]</scope>
    <source>
        <strain evidence="15">HN65</strain>
    </source>
</reference>
<evidence type="ECO:0000313" key="15">
    <source>
        <dbReference type="Proteomes" id="UP001354971"/>
    </source>
</evidence>
<proteinExistence type="inferred from homology"/>
<dbReference type="InterPro" id="IPR005944">
    <property type="entry name" value="Pro_iminopeptidase"/>
</dbReference>
<name>A0ABU7LTN8_9PROT</name>
<accession>A0ABU7LTN8</accession>
<dbReference type="InterPro" id="IPR029058">
    <property type="entry name" value="AB_hydrolase_fold"/>
</dbReference>
<dbReference type="SUPFAM" id="SSF53474">
    <property type="entry name" value="alpha/beta-Hydrolases"/>
    <property type="match status" value="1"/>
</dbReference>
<dbReference type="PRINTS" id="PR00793">
    <property type="entry name" value="PROAMNOPTASE"/>
</dbReference>
<dbReference type="InterPro" id="IPR002410">
    <property type="entry name" value="Peptidase_S33"/>
</dbReference>
<evidence type="ECO:0000256" key="8">
    <source>
        <dbReference type="ARBA" id="ARBA00022670"/>
    </source>
</evidence>
<gene>
    <name evidence="14" type="primary">pip</name>
    <name evidence="14" type="ORF">V0U79_12680</name>
</gene>
<comment type="subcellular location">
    <subcellularLocation>
        <location evidence="2 11">Cytoplasm</location>
    </subcellularLocation>
</comment>
<keyword evidence="15" id="KW-1185">Reference proteome</keyword>
<dbReference type="NCBIfam" id="TIGR01249">
    <property type="entry name" value="pro_imino_pep_1"/>
    <property type="match status" value="1"/>
</dbReference>
<evidence type="ECO:0000256" key="11">
    <source>
        <dbReference type="PIRNR" id="PIRNR006431"/>
    </source>
</evidence>
<comment type="catalytic activity">
    <reaction evidence="1 11 12">
        <text>Release of N-terminal proline from a peptide.</text>
        <dbReference type="EC" id="3.4.11.5"/>
    </reaction>
</comment>
<dbReference type="EC" id="3.4.11.5" evidence="4 11"/>
<organism evidence="14 15">
    <name type="scientific">Hyphobacterium lacteum</name>
    <dbReference type="NCBI Taxonomy" id="3116575"/>
    <lineage>
        <taxon>Bacteria</taxon>
        <taxon>Pseudomonadati</taxon>
        <taxon>Pseudomonadota</taxon>
        <taxon>Alphaproteobacteria</taxon>
        <taxon>Maricaulales</taxon>
        <taxon>Maricaulaceae</taxon>
        <taxon>Hyphobacterium</taxon>
    </lineage>
</organism>
<dbReference type="Proteomes" id="UP001354971">
    <property type="component" value="Unassembled WGS sequence"/>
</dbReference>
<dbReference type="RefSeq" id="WP_330199882.1">
    <property type="nucleotide sequence ID" value="NZ_JAZDRP010000010.1"/>
</dbReference>
<comment type="similarity">
    <text evidence="3 11 12">Belongs to the peptidase S33 family.</text>
</comment>
<sequence length="337" mass="37400">MSLFPEIQPRETGFLETADGHRIYWERCGKAGGVPLVFLHGGPGSGCTPTHRRYFNPDVFDIVLFDQRGCGRSRPLFDIASNTTQHLIGDLEALRCLFGFERWIVGGASWGSTLSLAYAQTHPDVVAGLFVEGVFLSTGAELAWWHAVPGVPSLFPDAFADFLGNGNAPQAQKISDFFAASVADMQAELASGLSALRRIEDAATSIEDLRHSLLYRWTEYEERISWIEKKPEEARQSMAARGLDYIVSHSLIEAHYFANNCFLEDDQLLRNAGRMMDIPVEIIQSRYDVVCPVQAAWRLRTACPGSRLSIINANGHAMTNKVYPALQAALMRLAKSF</sequence>
<evidence type="ECO:0000259" key="13">
    <source>
        <dbReference type="Pfam" id="PF00561"/>
    </source>
</evidence>
<dbReference type="EMBL" id="JAZDRP010000010">
    <property type="protein sequence ID" value="MEE2527220.1"/>
    <property type="molecule type" value="Genomic_DNA"/>
</dbReference>
<keyword evidence="6 11" id="KW-0031">Aminopeptidase</keyword>
<evidence type="ECO:0000256" key="2">
    <source>
        <dbReference type="ARBA" id="ARBA00004496"/>
    </source>
</evidence>
<evidence type="ECO:0000256" key="3">
    <source>
        <dbReference type="ARBA" id="ARBA00010088"/>
    </source>
</evidence>
<evidence type="ECO:0000256" key="12">
    <source>
        <dbReference type="RuleBase" id="RU003421"/>
    </source>
</evidence>
<keyword evidence="9 11" id="KW-0378">Hydrolase</keyword>
<evidence type="ECO:0000256" key="4">
    <source>
        <dbReference type="ARBA" id="ARBA00012568"/>
    </source>
</evidence>
<evidence type="ECO:0000256" key="5">
    <source>
        <dbReference type="ARBA" id="ARBA00021843"/>
    </source>
</evidence>